<protein>
    <submittedName>
        <fullName evidence="1">Uncharacterized protein</fullName>
    </submittedName>
</protein>
<sequence>MESPIEIPSNMIARINFRDSVSGGSFKIDLPKGARNDFSTNGQRVRIRELFRPGRIVVITEDDKTKFAGRISDGSHRGGVRGESEYSITGEGLEEAISSQILFIDFDNSKPPSNTIPVAVAAKSPGNRLQTALQTVLNAIKEAKSPTLMMQSLADSAIKHLLSNGKYGGREFFQMVDTLSGLDQEPYTIAFLHTLQWLNSQNFGNNLSIWSLMESLAKPPLYELFFHYDQSVDFYISGEKKSLFIPKKFESVKITSPDTLIGTLVYRKTPFQFLDSVSLTKDSMQGLVVEVDQSFISNFELTESTADIFSGVHVNVGIFDNIMGLMLNPVTYSPQLLAEFGQRVLSIVLDGAGFPKEVDTAATQSLFNQKLNEIQTKIFNTFGTGERIFSGSFSGGYFRGISKGMILEIVNKDGGMQSKPLNGDLEIYDPRFYITGIDVTWIPGTGKADQTISVKWGKRKLDPNWDQKTIS</sequence>
<proteinExistence type="predicted"/>
<organism evidence="1 2">
    <name type="scientific">Leptospira interrogans str. UI 12758</name>
    <dbReference type="NCBI Taxonomy" id="1049938"/>
    <lineage>
        <taxon>Bacteria</taxon>
        <taxon>Pseudomonadati</taxon>
        <taxon>Spirochaetota</taxon>
        <taxon>Spirochaetia</taxon>
        <taxon>Leptospirales</taxon>
        <taxon>Leptospiraceae</taxon>
        <taxon>Leptospira</taxon>
    </lineage>
</organism>
<evidence type="ECO:0000313" key="2">
    <source>
        <dbReference type="Proteomes" id="UP000001340"/>
    </source>
</evidence>
<reference evidence="1 2" key="1">
    <citation type="submission" date="2012-10" db="EMBL/GenBank/DDBJ databases">
        <authorList>
            <person name="Harkins D.M."/>
            <person name="Durkin A.S."/>
            <person name="Brinkac L.M."/>
            <person name="Haft D.H."/>
            <person name="Selengut J.D."/>
            <person name="Sanka R."/>
            <person name="DePew J."/>
            <person name="Purushe J."/>
            <person name="Chanthongthip A."/>
            <person name="Lattana O."/>
            <person name="Phetsouvanh R."/>
            <person name="Newton P.N."/>
            <person name="Vinetz J.M."/>
            <person name="Sutton G.G."/>
            <person name="Nierman W.C."/>
            <person name="Fouts D.E."/>
        </authorList>
    </citation>
    <scope>NUCLEOTIDE SEQUENCE [LARGE SCALE GENOMIC DNA]</scope>
    <source>
        <strain evidence="1 2">UI 12758</strain>
    </source>
</reference>
<dbReference type="Proteomes" id="UP000001340">
    <property type="component" value="Unassembled WGS sequence"/>
</dbReference>
<gene>
    <name evidence="1" type="ORF">LEP1GSC105_0106</name>
</gene>
<accession>A0A0E2DND4</accession>
<name>A0A0E2DND4_LEPIR</name>
<dbReference type="EMBL" id="AHNR02000004">
    <property type="protein sequence ID" value="EKR57162.1"/>
    <property type="molecule type" value="Genomic_DNA"/>
</dbReference>
<comment type="caution">
    <text evidence="1">The sequence shown here is derived from an EMBL/GenBank/DDBJ whole genome shotgun (WGS) entry which is preliminary data.</text>
</comment>
<dbReference type="AlphaFoldDB" id="A0A0E2DND4"/>
<evidence type="ECO:0000313" key="1">
    <source>
        <dbReference type="EMBL" id="EKR57162.1"/>
    </source>
</evidence>